<evidence type="ECO:0000256" key="3">
    <source>
        <dbReference type="ARBA" id="ARBA00022490"/>
    </source>
</evidence>
<gene>
    <name evidence="5" type="ORF">HCU01_04090</name>
    <name evidence="6" type="ORF">SAMN05660971_00436</name>
</gene>
<name>A0A1M7AAS6_9GAMM</name>
<dbReference type="InterPro" id="IPR007358">
    <property type="entry name" value="Nucleoid_associated_NdpA"/>
</dbReference>
<dbReference type="RefSeq" id="WP_073433368.1">
    <property type="nucleotide sequence ID" value="NZ_BJXU01000013.1"/>
</dbReference>
<comment type="subcellular location">
    <subcellularLocation>
        <location evidence="1">Cytoplasm</location>
        <location evidence="1">Nucleoid</location>
    </subcellularLocation>
</comment>
<dbReference type="AlphaFoldDB" id="A0A1M7AAS6"/>
<keyword evidence="8" id="KW-1185">Reference proteome</keyword>
<comment type="similarity">
    <text evidence="2">Belongs to the YejK family.</text>
</comment>
<evidence type="ECO:0000313" key="8">
    <source>
        <dbReference type="Proteomes" id="UP000321726"/>
    </source>
</evidence>
<dbReference type="EMBL" id="FRCA01000001">
    <property type="protein sequence ID" value="SHL39831.1"/>
    <property type="molecule type" value="Genomic_DNA"/>
</dbReference>
<proteinExistence type="inferred from homology"/>
<dbReference type="OrthoDB" id="9131762at2"/>
<dbReference type="PANTHER" id="PTHR38772">
    <property type="match status" value="1"/>
</dbReference>
<dbReference type="STRING" id="44933.SAMN05660971_00436"/>
<feature type="region of interest" description="Disordered" evidence="4">
    <location>
        <begin position="9"/>
        <end position="32"/>
    </location>
</feature>
<protein>
    <submittedName>
        <fullName evidence="6">Nucleoid-associated protein</fullName>
    </submittedName>
</protein>
<dbReference type="Proteomes" id="UP000184123">
    <property type="component" value="Unassembled WGS sequence"/>
</dbReference>
<dbReference type="EMBL" id="BJXU01000013">
    <property type="protein sequence ID" value="GEN22460.1"/>
    <property type="molecule type" value="Genomic_DNA"/>
</dbReference>
<evidence type="ECO:0000256" key="4">
    <source>
        <dbReference type="SAM" id="MobiDB-lite"/>
    </source>
</evidence>
<evidence type="ECO:0000313" key="5">
    <source>
        <dbReference type="EMBL" id="GEN22460.1"/>
    </source>
</evidence>
<evidence type="ECO:0000256" key="1">
    <source>
        <dbReference type="ARBA" id="ARBA00004453"/>
    </source>
</evidence>
<evidence type="ECO:0000313" key="7">
    <source>
        <dbReference type="Proteomes" id="UP000184123"/>
    </source>
</evidence>
<dbReference type="GO" id="GO:0003690">
    <property type="term" value="F:double-stranded DNA binding"/>
    <property type="evidence" value="ECO:0007669"/>
    <property type="project" value="TreeGrafter"/>
</dbReference>
<accession>A0A1M7AAS6</accession>
<dbReference type="PANTHER" id="PTHR38772:SF1">
    <property type="entry name" value="NUCLEOID-ASSOCIATED PROTEIN YEJK"/>
    <property type="match status" value="1"/>
</dbReference>
<reference evidence="6 7" key="1">
    <citation type="submission" date="2016-11" db="EMBL/GenBank/DDBJ databases">
        <authorList>
            <person name="Jaros S."/>
            <person name="Januszkiewicz K."/>
            <person name="Wedrychowicz H."/>
        </authorList>
    </citation>
    <scope>NUCLEOTIDE SEQUENCE [LARGE SCALE GENOMIC DNA]</scope>
    <source>
        <strain evidence="6 7">DSM 4740</strain>
    </source>
</reference>
<keyword evidence="3" id="KW-0963">Cytoplasm</keyword>
<dbReference type="GO" id="GO:0003727">
    <property type="term" value="F:single-stranded RNA binding"/>
    <property type="evidence" value="ECO:0007669"/>
    <property type="project" value="TreeGrafter"/>
</dbReference>
<sequence>MPINACVIQRLDKSDSDTPARQIPATDLHPPTEALEGLIQRLGDAYHGKSKRWGRFRDASATSTDQASSDDDTPPWQDDEGDNEASGDAPKLVINSRFPTDLEAFVAGNGDLLSLANGFAEQLARVIDAHLPVGGHFIMVDQQQGETRTLLMVLVHHRDGFVIDGDQRVAISGQINHTQMSLAARINLSQWQQGGESSQYLSLLADRGGRKLADDMQALLGASDGVDPKSETRTLLKAFSDYVESEDMAEEASREKTDALIDYANDQASRGEAITLDELSALVDEDNPRAFFDHIRNADYGLSPEIPPDKRTLNQFRRFTGRAEGVSISFDSHLLGNSIEYDAERDRLIIKKLPNKLKEQLQSK</sequence>
<dbReference type="GO" id="GO:0043590">
    <property type="term" value="C:bacterial nucleoid"/>
    <property type="evidence" value="ECO:0007669"/>
    <property type="project" value="TreeGrafter"/>
</dbReference>
<feature type="region of interest" description="Disordered" evidence="4">
    <location>
        <begin position="53"/>
        <end position="90"/>
    </location>
</feature>
<evidence type="ECO:0000313" key="6">
    <source>
        <dbReference type="EMBL" id="SHL39831.1"/>
    </source>
</evidence>
<reference evidence="5 8" key="2">
    <citation type="submission" date="2019-07" db="EMBL/GenBank/DDBJ databases">
        <title>Whole genome shotgun sequence of Halomonas cupida NBRC 102219.</title>
        <authorList>
            <person name="Hosoyama A."/>
            <person name="Uohara A."/>
            <person name="Ohji S."/>
            <person name="Ichikawa N."/>
        </authorList>
    </citation>
    <scope>NUCLEOTIDE SEQUENCE [LARGE SCALE GENOMIC DNA]</scope>
    <source>
        <strain evidence="5 8">NBRC 102219</strain>
    </source>
</reference>
<evidence type="ECO:0000256" key="2">
    <source>
        <dbReference type="ARBA" id="ARBA00009035"/>
    </source>
</evidence>
<dbReference type="Proteomes" id="UP000321726">
    <property type="component" value="Unassembled WGS sequence"/>
</dbReference>
<organism evidence="6 7">
    <name type="scientific">Halomonas cupida</name>
    <dbReference type="NCBI Taxonomy" id="44933"/>
    <lineage>
        <taxon>Bacteria</taxon>
        <taxon>Pseudomonadati</taxon>
        <taxon>Pseudomonadota</taxon>
        <taxon>Gammaproteobacteria</taxon>
        <taxon>Oceanospirillales</taxon>
        <taxon>Halomonadaceae</taxon>
        <taxon>Halomonas</taxon>
    </lineage>
</organism>
<feature type="compositionally biased region" description="Acidic residues" evidence="4">
    <location>
        <begin position="68"/>
        <end position="85"/>
    </location>
</feature>
<dbReference type="Pfam" id="PF04245">
    <property type="entry name" value="NA37"/>
    <property type="match status" value="1"/>
</dbReference>